<reference evidence="1" key="1">
    <citation type="submission" date="2022-02" db="EMBL/GenBank/DDBJ databases">
        <title>Plant Genome Project.</title>
        <authorList>
            <person name="Zhang R.-G."/>
        </authorList>
    </citation>
    <scope>NUCLEOTIDE SEQUENCE</scope>
    <source>
        <strain evidence="1">AT1</strain>
    </source>
</reference>
<sequence>MTCNQKSSESEDAVNFVTPLQMKDLEIDLFNKLKLALLLVIFCTTSTWEALRYRADRVLPWAAVIWFPKGVPRELYKLVCSDTECVLCSRPTETLQHLFFECGFSDRFGMLYQLNFRFEEGQDNGIWS</sequence>
<keyword evidence="2" id="KW-1185">Reference proteome</keyword>
<proteinExistence type="predicted"/>
<accession>A0ACC0PQ95</accession>
<comment type="caution">
    <text evidence="1">The sequence shown here is derived from an EMBL/GenBank/DDBJ whole genome shotgun (WGS) entry which is preliminary data.</text>
</comment>
<gene>
    <name evidence="1" type="ORF">RHMOL_Rhmol02G0106400</name>
</gene>
<evidence type="ECO:0000313" key="1">
    <source>
        <dbReference type="EMBL" id="KAI8567249.1"/>
    </source>
</evidence>
<protein>
    <submittedName>
        <fullName evidence="1">Uncharacterized protein</fullName>
    </submittedName>
</protein>
<dbReference type="Proteomes" id="UP001062846">
    <property type="component" value="Chromosome 2"/>
</dbReference>
<name>A0ACC0PQ95_RHOML</name>
<dbReference type="EMBL" id="CM046389">
    <property type="protein sequence ID" value="KAI8567249.1"/>
    <property type="molecule type" value="Genomic_DNA"/>
</dbReference>
<organism evidence="1 2">
    <name type="scientific">Rhododendron molle</name>
    <name type="common">Chinese azalea</name>
    <name type="synonym">Azalea mollis</name>
    <dbReference type="NCBI Taxonomy" id="49168"/>
    <lineage>
        <taxon>Eukaryota</taxon>
        <taxon>Viridiplantae</taxon>
        <taxon>Streptophyta</taxon>
        <taxon>Embryophyta</taxon>
        <taxon>Tracheophyta</taxon>
        <taxon>Spermatophyta</taxon>
        <taxon>Magnoliopsida</taxon>
        <taxon>eudicotyledons</taxon>
        <taxon>Gunneridae</taxon>
        <taxon>Pentapetalae</taxon>
        <taxon>asterids</taxon>
        <taxon>Ericales</taxon>
        <taxon>Ericaceae</taxon>
        <taxon>Ericoideae</taxon>
        <taxon>Rhodoreae</taxon>
        <taxon>Rhododendron</taxon>
    </lineage>
</organism>
<evidence type="ECO:0000313" key="2">
    <source>
        <dbReference type="Proteomes" id="UP001062846"/>
    </source>
</evidence>